<dbReference type="InterPro" id="IPR005135">
    <property type="entry name" value="Endo/exonuclease/phosphatase"/>
</dbReference>
<dbReference type="GeneID" id="120110135"/>
<reference evidence="3" key="2">
    <citation type="submission" date="2025-08" db="UniProtKB">
        <authorList>
            <consortium name="RefSeq"/>
        </authorList>
    </citation>
    <scope>IDENTIFICATION</scope>
    <source>
        <tissue evidence="3">Young leaves</tissue>
    </source>
</reference>
<dbReference type="Gene3D" id="3.60.10.10">
    <property type="entry name" value="Endonuclease/exonuclease/phosphatase"/>
    <property type="match status" value="1"/>
</dbReference>
<feature type="domain" description="Reverse transcriptase" evidence="1">
    <location>
        <begin position="484"/>
        <end position="765"/>
    </location>
</feature>
<dbReference type="Pfam" id="PF13456">
    <property type="entry name" value="RVT_3"/>
    <property type="match status" value="1"/>
</dbReference>
<evidence type="ECO:0000313" key="2">
    <source>
        <dbReference type="Proteomes" id="UP000228380"/>
    </source>
</evidence>
<dbReference type="SUPFAM" id="SSF56672">
    <property type="entry name" value="DNA/RNA polymerases"/>
    <property type="match status" value="1"/>
</dbReference>
<dbReference type="InterPro" id="IPR012337">
    <property type="entry name" value="RNaseH-like_sf"/>
</dbReference>
<evidence type="ECO:0000313" key="3">
    <source>
        <dbReference type="RefSeq" id="XP_038980004.1"/>
    </source>
</evidence>
<dbReference type="Pfam" id="PF03372">
    <property type="entry name" value="Exo_endo_phos"/>
    <property type="match status" value="1"/>
</dbReference>
<organism evidence="2 3">
    <name type="scientific">Phoenix dactylifera</name>
    <name type="common">Date palm</name>
    <dbReference type="NCBI Taxonomy" id="42345"/>
    <lineage>
        <taxon>Eukaryota</taxon>
        <taxon>Viridiplantae</taxon>
        <taxon>Streptophyta</taxon>
        <taxon>Embryophyta</taxon>
        <taxon>Tracheophyta</taxon>
        <taxon>Spermatophyta</taxon>
        <taxon>Magnoliopsida</taxon>
        <taxon>Liliopsida</taxon>
        <taxon>Arecaceae</taxon>
        <taxon>Coryphoideae</taxon>
        <taxon>Phoeniceae</taxon>
        <taxon>Phoenix</taxon>
    </lineage>
</organism>
<dbReference type="CDD" id="cd06222">
    <property type="entry name" value="RNase_H_like"/>
    <property type="match status" value="1"/>
</dbReference>
<sequence>MRILAWNCRRAAKPAFMSSFKRLVQFHCPEICFLCETRLSGDGLGRLRRRLGRDWETYAVESQGLSGGLLILWRRGVAKIDAFHNCSQQVVMVVSEPEADPWVLCGVYASTDYRVRRPLWHEITSLLAQGIPTVAVGDFNCIQSADEKRGGAPFTDRIDRREFRDFVQLNGLVDLGFSGPRFTWCNNQPGGARVWERLDRAFASPDWILRFPTCRVSHLPRIASDHCPLLISTSSVSGHHSPFRFEKIWLSYPQSWDIVREAWRVPVRGDAMRRVSRKLELTKRRLRRWNREVVGDIFRRLEGVEEEITTLQEREDLRGALPEDDMSHLWGLLATHHSLLRQHEIFWRQKSRVQWVNEGDRNTRFFHRTTVIRRQRSMIHSLRDGSGRRVEGEPAVGQVLLDFFRARWTEDEGPGADDHLPRADVGITDDENMTLVRPVSAEEVQEAVWALAADKAPGPDGFPPIFFRRYWGIIREAVIEAVQCFFTQAAMPEDWKATFITLIPKRQEAVEPGHFRPISLCTTLYKVVARIMVGRMKPLLPSIISQEQGAFIAGRNISHNVMLAQEMMWDLQRASKRGSLMAVKLDMERAYDRIRWSFLRRVLEAYGFHRRWIGWILGCVQGPKFSILVNGTPSVFFESTMGLRQGCPLSPYLFIICSDILSRALQRACASRELESYVPTPGAGPVSHLLFADDCLLLSRARVSEARVLRRVLAAYCAASGQRINFTKSAIQFSPSTESRVRQEIRSILQMPEQEGTLVYLGVPITGRRLRVAECSGLVQRVESRLEGWRASSLSMMGRLTLVRSVLGSMPVYLMANTVVPKTTLLKIERLLRSFLWGSHGGGRGVHLVAWERVCRPTSEGGLGVQSLLERRETLIARHAARFLLEPHGLWSRVMAARYGRGSLEAARRGRRISFMWREIGRYLPTVLAHTRWLMGDGRTIVVTDDPWVDTIPLRYWPTTVDFEAAVGLRVCDLLAPGRAEWDVDRLYQLFGAHLAERILAMPVPGCEGPDVRVWSTSCRANVRLGDLARVIQREHESGWDGAWIWRSRLHPRAALFLWKVMWDRLPTRAVLSRRGLGIPAECGACGADESVDHVLFGCLWARQTWQWTGIPEEVWRERRLFLQMIRQWLTSPRTCQEAIRAICTAHQIWLARNARTFGERRMSPSGTRGGAGFVIRDPHSRVVAAGGCRLFDTSVPAAELRAAWAGLCHARRVLRASSIILEGDSSTVIGWIRRESIDHPLIRDIRMMMRDVVAFEAKHVFREANGAADWVAAYAAHHSGYALWAGERELPLALREILYFDVLGCIRTRAV</sequence>
<dbReference type="InterPro" id="IPR002156">
    <property type="entry name" value="RNaseH_domain"/>
</dbReference>
<protein>
    <submittedName>
        <fullName evidence="3">Uncharacterized protein LOC120110135</fullName>
    </submittedName>
</protein>
<dbReference type="GO" id="GO:0004523">
    <property type="term" value="F:RNA-DNA hybrid ribonuclease activity"/>
    <property type="evidence" value="ECO:0007669"/>
    <property type="project" value="InterPro"/>
</dbReference>
<dbReference type="InterPro" id="IPR026960">
    <property type="entry name" value="RVT-Znf"/>
</dbReference>
<dbReference type="RefSeq" id="XP_038980004.1">
    <property type="nucleotide sequence ID" value="XM_039124076.1"/>
</dbReference>
<dbReference type="KEGG" id="pda:120110135"/>
<dbReference type="InterPro" id="IPR044730">
    <property type="entry name" value="RNase_H-like_dom_plant"/>
</dbReference>
<dbReference type="SUPFAM" id="SSF56219">
    <property type="entry name" value="DNase I-like"/>
    <property type="match status" value="1"/>
</dbReference>
<dbReference type="PANTHER" id="PTHR33116:SF78">
    <property type="entry name" value="OS12G0587133 PROTEIN"/>
    <property type="match status" value="1"/>
</dbReference>
<dbReference type="InterPro" id="IPR036691">
    <property type="entry name" value="Endo/exonu/phosph_ase_sf"/>
</dbReference>
<dbReference type="OrthoDB" id="428918at2759"/>
<dbReference type="GO" id="GO:0003676">
    <property type="term" value="F:nucleic acid binding"/>
    <property type="evidence" value="ECO:0007669"/>
    <property type="project" value="InterPro"/>
</dbReference>
<gene>
    <name evidence="3" type="primary">LOC120110135</name>
</gene>
<proteinExistence type="predicted"/>
<dbReference type="InterPro" id="IPR043502">
    <property type="entry name" value="DNA/RNA_pol_sf"/>
</dbReference>
<evidence type="ECO:0000259" key="1">
    <source>
        <dbReference type="PROSITE" id="PS50878"/>
    </source>
</evidence>
<dbReference type="PROSITE" id="PS50878">
    <property type="entry name" value="RT_POL"/>
    <property type="match status" value="1"/>
</dbReference>
<dbReference type="InterPro" id="IPR036397">
    <property type="entry name" value="RNaseH_sf"/>
</dbReference>
<dbReference type="PANTHER" id="PTHR33116">
    <property type="entry name" value="REVERSE TRANSCRIPTASE ZINC-BINDING DOMAIN-CONTAINING PROTEIN-RELATED-RELATED"/>
    <property type="match status" value="1"/>
</dbReference>
<dbReference type="CDD" id="cd01650">
    <property type="entry name" value="RT_nLTR_like"/>
    <property type="match status" value="1"/>
</dbReference>
<keyword evidence="2" id="KW-1185">Reference proteome</keyword>
<dbReference type="Proteomes" id="UP000228380">
    <property type="component" value="Chromosome 3"/>
</dbReference>
<dbReference type="Pfam" id="PF13966">
    <property type="entry name" value="zf-RVT"/>
    <property type="match status" value="1"/>
</dbReference>
<reference evidence="2" key="1">
    <citation type="journal article" date="2019" name="Nat. Commun.">
        <title>Genome-wide association mapping of date palm fruit traits.</title>
        <authorList>
            <person name="Hazzouri K.M."/>
            <person name="Gros-Balthazard M."/>
            <person name="Flowers J.M."/>
            <person name="Copetti D."/>
            <person name="Lemansour A."/>
            <person name="Lebrun M."/>
            <person name="Masmoudi K."/>
            <person name="Ferrand S."/>
            <person name="Dhar M.I."/>
            <person name="Fresquez Z.A."/>
            <person name="Rosas U."/>
            <person name="Zhang J."/>
            <person name="Talag J."/>
            <person name="Lee S."/>
            <person name="Kudrna D."/>
            <person name="Powell R.F."/>
            <person name="Leitch I.J."/>
            <person name="Krueger R.R."/>
            <person name="Wing R.A."/>
            <person name="Amiri K.M.A."/>
            <person name="Purugganan M.D."/>
        </authorList>
    </citation>
    <scope>NUCLEOTIDE SEQUENCE [LARGE SCALE GENOMIC DNA]</scope>
    <source>
        <strain evidence="2">cv. Khalas</strain>
    </source>
</reference>
<dbReference type="Pfam" id="PF00078">
    <property type="entry name" value="RVT_1"/>
    <property type="match status" value="1"/>
</dbReference>
<dbReference type="InterPro" id="IPR000477">
    <property type="entry name" value="RT_dom"/>
</dbReference>
<dbReference type="Gene3D" id="3.30.420.10">
    <property type="entry name" value="Ribonuclease H-like superfamily/Ribonuclease H"/>
    <property type="match status" value="1"/>
</dbReference>
<accession>A0A8B9A9Y4</accession>
<dbReference type="SUPFAM" id="SSF53098">
    <property type="entry name" value="Ribonuclease H-like"/>
    <property type="match status" value="1"/>
</dbReference>
<name>A0A8B9A9Y4_PHODC</name>